<keyword evidence="2" id="KW-1185">Reference proteome</keyword>
<reference evidence="1 2" key="1">
    <citation type="journal article" date="2018" name="Front. Plant Sci.">
        <title>Red Clover (Trifolium pratense) and Zigzag Clover (T. medium) - A Picture of Genomic Similarities and Differences.</title>
        <authorList>
            <person name="Dluhosova J."/>
            <person name="Istvanek J."/>
            <person name="Nedelnik J."/>
            <person name="Repkova J."/>
        </authorList>
    </citation>
    <scope>NUCLEOTIDE SEQUENCE [LARGE SCALE GENOMIC DNA]</scope>
    <source>
        <strain evidence="2">cv. 10/8</strain>
        <tissue evidence="1">Leaf</tissue>
    </source>
</reference>
<evidence type="ECO:0000313" key="2">
    <source>
        <dbReference type="Proteomes" id="UP000265520"/>
    </source>
</evidence>
<comment type="caution">
    <text evidence="1">The sequence shown here is derived from an EMBL/GenBank/DDBJ whole genome shotgun (WGS) entry which is preliminary data.</text>
</comment>
<feature type="non-terminal residue" evidence="1">
    <location>
        <position position="1"/>
    </location>
</feature>
<name>A0A392RN47_9FABA</name>
<organism evidence="1 2">
    <name type="scientific">Trifolium medium</name>
    <dbReference type="NCBI Taxonomy" id="97028"/>
    <lineage>
        <taxon>Eukaryota</taxon>
        <taxon>Viridiplantae</taxon>
        <taxon>Streptophyta</taxon>
        <taxon>Embryophyta</taxon>
        <taxon>Tracheophyta</taxon>
        <taxon>Spermatophyta</taxon>
        <taxon>Magnoliopsida</taxon>
        <taxon>eudicotyledons</taxon>
        <taxon>Gunneridae</taxon>
        <taxon>Pentapetalae</taxon>
        <taxon>rosids</taxon>
        <taxon>fabids</taxon>
        <taxon>Fabales</taxon>
        <taxon>Fabaceae</taxon>
        <taxon>Papilionoideae</taxon>
        <taxon>50 kb inversion clade</taxon>
        <taxon>NPAAA clade</taxon>
        <taxon>Hologalegina</taxon>
        <taxon>IRL clade</taxon>
        <taxon>Trifolieae</taxon>
        <taxon>Trifolium</taxon>
    </lineage>
</organism>
<accession>A0A392RN47</accession>
<dbReference type="AlphaFoldDB" id="A0A392RN47"/>
<proteinExistence type="predicted"/>
<protein>
    <submittedName>
        <fullName evidence="1">Uncharacterized protein</fullName>
    </submittedName>
</protein>
<evidence type="ECO:0000313" key="1">
    <source>
        <dbReference type="EMBL" id="MCI38068.1"/>
    </source>
</evidence>
<dbReference type="Proteomes" id="UP000265520">
    <property type="component" value="Unassembled WGS sequence"/>
</dbReference>
<sequence>VVPTNDAKTDDMTLLVKDLKAFGAAGSRESRYKVDLPECAHITVATNKATTLDEVFVGLWFVEAANNGPNGGDGGGCFLNDHGA</sequence>
<dbReference type="EMBL" id="LXQA010251642">
    <property type="protein sequence ID" value="MCI38068.1"/>
    <property type="molecule type" value="Genomic_DNA"/>
</dbReference>